<evidence type="ECO:0000313" key="2">
    <source>
        <dbReference type="EMBL" id="CAD8210392.1"/>
    </source>
</evidence>
<feature type="transmembrane region" description="Helical" evidence="1">
    <location>
        <begin position="1699"/>
        <end position="1717"/>
    </location>
</feature>
<accession>A0A8S1YEW6</accession>
<protein>
    <recommendedName>
        <fullName evidence="4">Transmembrane protein</fullName>
    </recommendedName>
</protein>
<gene>
    <name evidence="2" type="ORF">PPENT_87.1.T1590036</name>
</gene>
<keyword evidence="1" id="KW-1133">Transmembrane helix</keyword>
<name>A0A8S1YEW6_9CILI</name>
<evidence type="ECO:0008006" key="4">
    <source>
        <dbReference type="Google" id="ProtNLM"/>
    </source>
</evidence>
<dbReference type="OrthoDB" id="302862at2759"/>
<organism evidence="2 3">
    <name type="scientific">Paramecium pentaurelia</name>
    <dbReference type="NCBI Taxonomy" id="43138"/>
    <lineage>
        <taxon>Eukaryota</taxon>
        <taxon>Sar</taxon>
        <taxon>Alveolata</taxon>
        <taxon>Ciliophora</taxon>
        <taxon>Intramacronucleata</taxon>
        <taxon>Oligohymenophorea</taxon>
        <taxon>Peniculida</taxon>
        <taxon>Parameciidae</taxon>
        <taxon>Paramecium</taxon>
    </lineage>
</organism>
<dbReference type="Proteomes" id="UP000689195">
    <property type="component" value="Unassembled WGS sequence"/>
</dbReference>
<keyword evidence="3" id="KW-1185">Reference proteome</keyword>
<reference evidence="2" key="1">
    <citation type="submission" date="2021-01" db="EMBL/GenBank/DDBJ databases">
        <authorList>
            <consortium name="Genoscope - CEA"/>
            <person name="William W."/>
        </authorList>
    </citation>
    <scope>NUCLEOTIDE SEQUENCE</scope>
</reference>
<sequence>MMFAFFCLTSQVLAYLSLELGQTYNDAIIPWQGEQNYKYYQIDIKNAKINKDLIIVVKQQSTIGNPDIYISSLDQKPNKNYSEFQCNSQGMDICVIPQPENKTYYLAVYCEDYCRYNLKVVYQEELIMTNSDDLEFKFNNTSWTEIIRININQLKQYPIKQNQNLEVSIQVKNVEILQESFQSYMNLGMQRPTPQICNFKGLDTFLGIQKFKINNVKANQTYTLLIEAQSGAIMYIKTRTYGSTKFINVGESIEDVIQENDYAFYVLNVTADQELFYLGKLILNIQLISFKGYTEMYVNLDENPASLEDYHWKLHDGVTDDLIITNEDLNRLNTKGYYVYIAILAKQSLATFELKTQMLNPDLMVIELNKPVFSKMSKSKIHQYKFYIKSNKKQSVSVSLRNIRGDADIIVKSCNEFWTCNFNEEEQKQIISQNFTNNITDNQYYYSFNPGNDIIIFDYLPVICKNYDNVHMCFYSILIIPGNNNVEDELTYSILITTKQDTIILKENTPIKQFVFHEFYNYYKFTVNDNDKIQRLFIQLTPIQGSPKIYSSKTDIYPTEDYNDRQGVQNLITYGDQTDLETINGTIYIGVYGETASQYIITAIVFRKQEDWGTIGKYAHQYIQLIEGQPQEIVTVYKYDVQLFKIDLSGYNNENSLTHNQIKIFLRINSGQFMIYAFDHPETDLKKAIQTGSKYLIINNEFLNNPQYLFIRVETNQSTTYPLYSYSINFRVSSQPIELVIGDNYQGFIEKSDKQTFFVNFYKKEDIYINFHVQNIDETILQATIYIEDRIMIMKDQNMILSANQIKYENCKKTEDIVSCQIVIEVQSREDTQFSLLISKESSIIKLYNEEPITKTITNQFDFFTFLLTEETEIAIFSLTANIRILANIKQLNPPNLEEFPTNDDDSLFQSLNDKIEMESSIFISLDDIEKSNCYNTPCYVAVTCTTADPLNKDNGEYTIIRQSGAVKLFEKFIYSGKINQNQIKYFKVVDVKESTGLQIFITSSEMNKLTILASINQMPTQQSYDFSSSFNFGDYLLIPPNIDSDQIVTYYIGVFAFQDIKVSIYVKMGLARFYPIFIQKPLRVHLPSNSTTFLQFNCGSYETLRILISSNSLNEYIKPKIHIKSYQRNELSSVLNTIQNEYHWQMEDYYLEITNTSENYCENCQYMIYLENNYQDILLTLTILKKDSLIQLQNNLEIKNLLKFNQFDRYLYAPKDQGNFYLNVTVFKGKIYLYEKKDDSDQEYSNLRLILEENDGTLDHLNYQVASREGINANRSLRISNLKENYNLSVYEFKVFSNFTSQTIYQIEIIDQNQAIELKIGQPQQLKINQHQQAQLYFIIPNRIDNYTDDYYSITIEITSLLHDRIIRAPAFTLKQDRYNNPDIQSNYHDFFNAQISVLQELDTITYIQIPSIAGLYFLSINPQEISNQQYFIMLGNKDFNILTPKSYRLIRTKVGEQQIQEIHIKESSKLFVQAQLCGGIVNIFGSSSRDNLIMGYYENKIDSIQNKQLIGTISIVQPNIYYLNTKTIKSTTQSDFVSYILRFDIIKEDTIVPIDHFYPGDGGEFQISLIENQLYFYFSPIQSSEKSSQNYVLESITYTFIYQQQNLSDNSSLDKCNQNSQYQQFTIRRSQHDPQQTLTQRANYEGDNYEKILATIQATVNIKTKNYEKLKLSYFYNTQILEAKIVTNNFFDEISRGLFTILFTLLLFILFLLLIKYRNFKQMIKFEAQTQVSSRQQEQQIEMNYTNLG</sequence>
<keyword evidence="1" id="KW-0812">Transmembrane</keyword>
<evidence type="ECO:0000256" key="1">
    <source>
        <dbReference type="SAM" id="Phobius"/>
    </source>
</evidence>
<keyword evidence="1" id="KW-0472">Membrane</keyword>
<comment type="caution">
    <text evidence="2">The sequence shown here is derived from an EMBL/GenBank/DDBJ whole genome shotgun (WGS) entry which is preliminary data.</text>
</comment>
<proteinExistence type="predicted"/>
<dbReference type="EMBL" id="CAJJDO010000159">
    <property type="protein sequence ID" value="CAD8210392.1"/>
    <property type="molecule type" value="Genomic_DNA"/>
</dbReference>
<evidence type="ECO:0000313" key="3">
    <source>
        <dbReference type="Proteomes" id="UP000689195"/>
    </source>
</evidence>